<dbReference type="RefSeq" id="WP_316435409.1">
    <property type="nucleotide sequence ID" value="NZ_CP053586.1"/>
</dbReference>
<accession>A0AA96WFK0</accession>
<reference evidence="1" key="1">
    <citation type="submission" date="2020-05" db="EMBL/GenBank/DDBJ databases">
        <authorList>
            <person name="Zhu T."/>
            <person name="Keshari N."/>
            <person name="Lu X."/>
        </authorList>
    </citation>
    <scope>NUCLEOTIDE SEQUENCE</scope>
    <source>
        <strain evidence="1">NK1-12</strain>
    </source>
</reference>
<protein>
    <submittedName>
        <fullName evidence="1">Uncharacterized protein</fullName>
    </submittedName>
</protein>
<dbReference type="EMBL" id="CP053586">
    <property type="protein sequence ID" value="WNZ23690.1"/>
    <property type="molecule type" value="Genomic_DNA"/>
</dbReference>
<dbReference type="AlphaFoldDB" id="A0AA96WFK0"/>
<gene>
    <name evidence="1" type="ORF">HJG54_13060</name>
</gene>
<sequence>MDSWSDYYNRRITHHQTTYLEEEQLYGHLLDCVRTEAPEELLARFRMLFIEAGGYADHAVWQALKKIVDSPFVEKDFKFILNRSSYIFINHWLMQPRLHSAIPELVALFDANPSGLGRSRTTQRLRDLVRQFRTTDQYMALKRMAQVVSQTPEGTANGGSTLGTLIRRYPCLYNYNLLTTDSTDEQRRRVRQIKRHVQRQFERDLAQYATFKLLQGDIPAEQPKDLRSSKNPTLLSDRRLDRALQQFGGKIDGSNTYHDLAQRFLTYSSHARSYQGFKTDLYEYLTDSVDAKYGNRQFNQRLYSHLQTILPEHDEHQLNDVLLIGTCRKLLNFLVVENSQCPNHAIFVDLTGNLGITATIGLLLKIVLICRKVKPYLEKQFAILFKHYETCTRDSVTWLIDSLENLNVAFSINFGSLSL</sequence>
<organism evidence="1">
    <name type="scientific">Leptolyngbya sp. NK1-12</name>
    <dbReference type="NCBI Taxonomy" id="2547451"/>
    <lineage>
        <taxon>Bacteria</taxon>
        <taxon>Bacillati</taxon>
        <taxon>Cyanobacteriota</taxon>
        <taxon>Cyanophyceae</taxon>
        <taxon>Leptolyngbyales</taxon>
        <taxon>Leptolyngbyaceae</taxon>
        <taxon>Leptolyngbya group</taxon>
        <taxon>Leptolyngbya</taxon>
    </lineage>
</organism>
<proteinExistence type="predicted"/>
<evidence type="ECO:0000313" key="1">
    <source>
        <dbReference type="EMBL" id="WNZ23690.1"/>
    </source>
</evidence>
<name>A0AA96WFK0_9CYAN</name>